<accession>A0A1A9B500</accession>
<gene>
    <name evidence="2" type="ORF">GA0070622_1147</name>
</gene>
<dbReference type="AlphaFoldDB" id="A0A1A9B500"/>
<feature type="region of interest" description="Disordered" evidence="1">
    <location>
        <begin position="72"/>
        <end position="99"/>
    </location>
</feature>
<keyword evidence="3" id="KW-1185">Reference proteome</keyword>
<name>A0A1A9B500_9ACTN</name>
<evidence type="ECO:0000313" key="2">
    <source>
        <dbReference type="EMBL" id="SBT64178.1"/>
    </source>
</evidence>
<reference evidence="3" key="1">
    <citation type="submission" date="2016-06" db="EMBL/GenBank/DDBJ databases">
        <authorList>
            <person name="Varghese N."/>
            <person name="Submissions Spin"/>
        </authorList>
    </citation>
    <scope>NUCLEOTIDE SEQUENCE [LARGE SCALE GENOMIC DNA]</scope>
    <source>
        <strain evidence="3">DSM 45794</strain>
    </source>
</reference>
<evidence type="ECO:0000256" key="1">
    <source>
        <dbReference type="SAM" id="MobiDB-lite"/>
    </source>
</evidence>
<sequence>MSRERFVVHLPVLAADLDGARGFARAICRALGFLADVERAGTTVSREDEQSLRHWVWCDRVLDGGRRCPRAAEHDGGCGPVATTTHDRRSGHRNGHFTQ</sequence>
<proteinExistence type="predicted"/>
<protein>
    <submittedName>
        <fullName evidence="2">Uncharacterized protein</fullName>
    </submittedName>
</protein>
<dbReference type="EMBL" id="FLRH01000003">
    <property type="protein sequence ID" value="SBT64178.1"/>
    <property type="molecule type" value="Genomic_DNA"/>
</dbReference>
<dbReference type="STRING" id="946078.GA0070622_1147"/>
<feature type="compositionally biased region" description="Basic residues" evidence="1">
    <location>
        <begin position="89"/>
        <end position="99"/>
    </location>
</feature>
<dbReference type="Proteomes" id="UP000199558">
    <property type="component" value="Unassembled WGS sequence"/>
</dbReference>
<evidence type="ECO:0000313" key="3">
    <source>
        <dbReference type="Proteomes" id="UP000199558"/>
    </source>
</evidence>
<organism evidence="2 3">
    <name type="scientific">Micromonospora sediminicola</name>
    <dbReference type="NCBI Taxonomy" id="946078"/>
    <lineage>
        <taxon>Bacteria</taxon>
        <taxon>Bacillati</taxon>
        <taxon>Actinomycetota</taxon>
        <taxon>Actinomycetes</taxon>
        <taxon>Micromonosporales</taxon>
        <taxon>Micromonosporaceae</taxon>
        <taxon>Micromonospora</taxon>
    </lineage>
</organism>